<dbReference type="SUPFAM" id="SSF68906">
    <property type="entry name" value="SAP domain"/>
    <property type="match status" value="1"/>
</dbReference>
<dbReference type="PANTHER" id="PTHR46551:SF1">
    <property type="entry name" value="SAP DOMAIN-CONTAINING RIBONUCLEOPROTEIN"/>
    <property type="match status" value="1"/>
</dbReference>
<dbReference type="EMBL" id="JALNTZ010000004">
    <property type="protein sequence ID" value="KAJ3653952.1"/>
    <property type="molecule type" value="Genomic_DNA"/>
</dbReference>
<keyword evidence="6" id="KW-1185">Reference proteome</keyword>
<evidence type="ECO:0000256" key="3">
    <source>
        <dbReference type="SAM" id="MobiDB-lite"/>
    </source>
</evidence>
<dbReference type="Proteomes" id="UP001168821">
    <property type="component" value="Unassembled WGS sequence"/>
</dbReference>
<dbReference type="Gene3D" id="1.10.720.30">
    <property type="entry name" value="SAP domain"/>
    <property type="match status" value="1"/>
</dbReference>
<evidence type="ECO:0000259" key="4">
    <source>
        <dbReference type="PROSITE" id="PS50800"/>
    </source>
</evidence>
<keyword evidence="1" id="KW-0597">Phosphoprotein</keyword>
<dbReference type="InterPro" id="IPR036361">
    <property type="entry name" value="SAP_dom_sf"/>
</dbReference>
<dbReference type="PROSITE" id="PS50800">
    <property type="entry name" value="SAP"/>
    <property type="match status" value="1"/>
</dbReference>
<sequence>MADISVLGSGLDISKLKVPDLKKELKSRGLNTTGNKNELVERLQAALKTNERASNESVDDLDEDLLNEDDDDHLETTESVISDIDNALNDSLPTKGQKRKSDENELKEDKDKVPPAKKVVLNRNTPLIEEKRISTDSKEGSDKTNGTNEEKRVIKLSSLSAKERLEMRAKKFDVSTLSTEAKKLARAERFGTKSQADTPQTKVDTSIDVLKQRAERFGGSVSKMMTNIDQAERLERRKARFGIVTDEDKAKQRLERFKQPIK</sequence>
<feature type="compositionally biased region" description="Basic and acidic residues" evidence="3">
    <location>
        <begin position="128"/>
        <end position="153"/>
    </location>
</feature>
<dbReference type="PANTHER" id="PTHR46551">
    <property type="entry name" value="SAP DOMAIN-CONTAINING RIBONUCLEOPROTEIN"/>
    <property type="match status" value="1"/>
</dbReference>
<reference evidence="5" key="1">
    <citation type="journal article" date="2023" name="G3 (Bethesda)">
        <title>Whole genome assemblies of Zophobas morio and Tenebrio molitor.</title>
        <authorList>
            <person name="Kaur S."/>
            <person name="Stinson S.A."/>
            <person name="diCenzo G.C."/>
        </authorList>
    </citation>
    <scope>NUCLEOTIDE SEQUENCE</scope>
    <source>
        <strain evidence="5">QUZm001</strain>
    </source>
</reference>
<protein>
    <recommendedName>
        <fullName evidence="4">SAP domain-containing protein</fullName>
    </recommendedName>
</protein>
<evidence type="ECO:0000256" key="2">
    <source>
        <dbReference type="ARBA" id="ARBA00046328"/>
    </source>
</evidence>
<dbReference type="GO" id="GO:0016973">
    <property type="term" value="P:poly(A)+ mRNA export from nucleus"/>
    <property type="evidence" value="ECO:0007669"/>
    <property type="project" value="TreeGrafter"/>
</dbReference>
<dbReference type="SMART" id="SM00513">
    <property type="entry name" value="SAP"/>
    <property type="match status" value="1"/>
</dbReference>
<comment type="similarity">
    <text evidence="2">Belongs to the SAP domain-containing ribonucleoprotein family.</text>
</comment>
<organism evidence="5 6">
    <name type="scientific">Zophobas morio</name>
    <dbReference type="NCBI Taxonomy" id="2755281"/>
    <lineage>
        <taxon>Eukaryota</taxon>
        <taxon>Metazoa</taxon>
        <taxon>Ecdysozoa</taxon>
        <taxon>Arthropoda</taxon>
        <taxon>Hexapoda</taxon>
        <taxon>Insecta</taxon>
        <taxon>Pterygota</taxon>
        <taxon>Neoptera</taxon>
        <taxon>Endopterygota</taxon>
        <taxon>Coleoptera</taxon>
        <taxon>Polyphaga</taxon>
        <taxon>Cucujiformia</taxon>
        <taxon>Tenebrionidae</taxon>
        <taxon>Zophobas</taxon>
    </lineage>
</organism>
<dbReference type="InterPro" id="IPR003034">
    <property type="entry name" value="SAP_dom"/>
</dbReference>
<feature type="compositionally biased region" description="Basic and acidic residues" evidence="3">
    <location>
        <begin position="99"/>
        <end position="114"/>
    </location>
</feature>
<accession>A0AA38IHA2</accession>
<evidence type="ECO:0000256" key="1">
    <source>
        <dbReference type="ARBA" id="ARBA00022553"/>
    </source>
</evidence>
<name>A0AA38IHA2_9CUCU</name>
<dbReference type="InterPro" id="IPR052240">
    <property type="entry name" value="SAP_domain_ribonucleoprotein"/>
</dbReference>
<dbReference type="GO" id="GO:0005634">
    <property type="term" value="C:nucleus"/>
    <property type="evidence" value="ECO:0007669"/>
    <property type="project" value="TreeGrafter"/>
</dbReference>
<dbReference type="Pfam" id="PF02037">
    <property type="entry name" value="SAP"/>
    <property type="match status" value="1"/>
</dbReference>
<feature type="compositionally biased region" description="Acidic residues" evidence="3">
    <location>
        <begin position="57"/>
        <end position="73"/>
    </location>
</feature>
<gene>
    <name evidence="5" type="ORF">Zmor_013172</name>
</gene>
<comment type="caution">
    <text evidence="5">The sequence shown here is derived from an EMBL/GenBank/DDBJ whole genome shotgun (WGS) entry which is preliminary data.</text>
</comment>
<evidence type="ECO:0000313" key="5">
    <source>
        <dbReference type="EMBL" id="KAJ3653952.1"/>
    </source>
</evidence>
<feature type="domain" description="SAP" evidence="4">
    <location>
        <begin position="13"/>
        <end position="47"/>
    </location>
</feature>
<feature type="region of interest" description="Disordered" evidence="3">
    <location>
        <begin position="48"/>
        <end position="155"/>
    </location>
</feature>
<evidence type="ECO:0000313" key="6">
    <source>
        <dbReference type="Proteomes" id="UP001168821"/>
    </source>
</evidence>
<proteinExistence type="inferred from homology"/>
<dbReference type="AlphaFoldDB" id="A0AA38IHA2"/>